<dbReference type="InterPro" id="IPR006652">
    <property type="entry name" value="Kelch_1"/>
</dbReference>
<evidence type="ECO:0000256" key="1">
    <source>
        <dbReference type="ARBA" id="ARBA00022441"/>
    </source>
</evidence>
<dbReference type="KEGG" id="caby:Cabys_3119"/>
<keyword evidence="1" id="KW-0880">Kelch repeat</keyword>
<dbReference type="PANTHER" id="PTHR45632">
    <property type="entry name" value="LD33804P"/>
    <property type="match status" value="1"/>
</dbReference>
<dbReference type="SUPFAM" id="SSF117281">
    <property type="entry name" value="Kelch motif"/>
    <property type="match status" value="2"/>
</dbReference>
<dbReference type="Gene3D" id="2.60.40.4070">
    <property type="match status" value="1"/>
</dbReference>
<keyword evidence="2" id="KW-0677">Repeat</keyword>
<dbReference type="eggNOG" id="COG3055">
    <property type="taxonomic scope" value="Bacteria"/>
</dbReference>
<protein>
    <submittedName>
        <fullName evidence="5">Kelch repeat type 1-containing protein</fullName>
    </submittedName>
    <submittedName>
        <fullName evidence="4">Por secretion system C-terminal sorting domain-containing protein</fullName>
    </submittedName>
</protein>
<reference evidence="4 7" key="2">
    <citation type="submission" date="2016-11" db="EMBL/GenBank/DDBJ databases">
        <title>Genomic analysis of Caldithrix abyssi and proposal of a novel bacterial phylum Caldithrichaeota.</title>
        <authorList>
            <person name="Kublanov I."/>
            <person name="Sigalova O."/>
            <person name="Gavrilov S."/>
            <person name="Lebedinsky A."/>
            <person name="Ivanova N."/>
            <person name="Daum C."/>
            <person name="Reddy T."/>
            <person name="Klenk H.P."/>
            <person name="Goker M."/>
            <person name="Reva O."/>
            <person name="Miroshnichenko M."/>
            <person name="Kyprides N."/>
            <person name="Woyke T."/>
            <person name="Gelfand M."/>
        </authorList>
    </citation>
    <scope>NUCLEOTIDE SEQUENCE [LARGE SCALE GENOMIC DNA]</scope>
    <source>
        <strain evidence="4 7">LF13</strain>
    </source>
</reference>
<evidence type="ECO:0000313" key="4">
    <source>
        <dbReference type="EMBL" id="APF19867.1"/>
    </source>
</evidence>
<dbReference type="PANTHER" id="PTHR45632:SF3">
    <property type="entry name" value="KELCH-LIKE PROTEIN 32"/>
    <property type="match status" value="1"/>
</dbReference>
<dbReference type="InParanoid" id="H1XPP2"/>
<gene>
    <name evidence="4" type="ORF">Cabys_3119</name>
    <name evidence="5" type="ORF">Calab_0317</name>
</gene>
<dbReference type="InterPro" id="IPR015915">
    <property type="entry name" value="Kelch-typ_b-propeller"/>
</dbReference>
<dbReference type="OrthoDB" id="996574at2"/>
<dbReference type="HOGENOM" id="CLU_637571_0_0_0"/>
<dbReference type="EMBL" id="CP018099">
    <property type="protein sequence ID" value="APF19867.1"/>
    <property type="molecule type" value="Genomic_DNA"/>
</dbReference>
<feature type="domain" description="Attractin/MKLN-like beta-propeller" evidence="3">
    <location>
        <begin position="48"/>
        <end position="296"/>
    </location>
</feature>
<evidence type="ECO:0000259" key="3">
    <source>
        <dbReference type="Pfam" id="PF24981"/>
    </source>
</evidence>
<reference evidence="5 6" key="1">
    <citation type="submission" date="2011-09" db="EMBL/GenBank/DDBJ databases">
        <title>The permanent draft genome of Caldithrix abyssi DSM 13497.</title>
        <authorList>
            <consortium name="US DOE Joint Genome Institute (JGI-PGF)"/>
            <person name="Lucas S."/>
            <person name="Han J."/>
            <person name="Lapidus A."/>
            <person name="Bruce D."/>
            <person name="Goodwin L."/>
            <person name="Pitluck S."/>
            <person name="Peters L."/>
            <person name="Kyrpides N."/>
            <person name="Mavromatis K."/>
            <person name="Ivanova N."/>
            <person name="Mikhailova N."/>
            <person name="Chertkov O."/>
            <person name="Detter J.C."/>
            <person name="Tapia R."/>
            <person name="Han C."/>
            <person name="Land M."/>
            <person name="Hauser L."/>
            <person name="Markowitz V."/>
            <person name="Cheng J.-F."/>
            <person name="Hugenholtz P."/>
            <person name="Woyke T."/>
            <person name="Wu D."/>
            <person name="Spring S."/>
            <person name="Brambilla E."/>
            <person name="Klenk H.-P."/>
            <person name="Eisen J.A."/>
        </authorList>
    </citation>
    <scope>NUCLEOTIDE SEQUENCE [LARGE SCALE GENOMIC DNA]</scope>
    <source>
        <strain evidence="5 6">DSM 13497</strain>
    </source>
</reference>
<accession>H1XPP2</accession>
<dbReference type="InterPro" id="IPR026444">
    <property type="entry name" value="Secre_tail"/>
</dbReference>
<dbReference type="Proteomes" id="UP000183868">
    <property type="component" value="Chromosome"/>
</dbReference>
<dbReference type="Pfam" id="PF24981">
    <property type="entry name" value="Beta-prop_ATRN-LZTR1"/>
    <property type="match status" value="1"/>
</dbReference>
<dbReference type="EMBL" id="CM001402">
    <property type="protein sequence ID" value="EHO39963.1"/>
    <property type="molecule type" value="Genomic_DNA"/>
</dbReference>
<evidence type="ECO:0000313" key="5">
    <source>
        <dbReference type="EMBL" id="EHO39963.1"/>
    </source>
</evidence>
<dbReference type="PaxDb" id="880073-Calab_0317"/>
<sequence precursor="true">MKRIQYLTIIFMLQVIFPLIVWGGEWKSFVPINTPRAGAASVVLDGKIYVLGGKSLDNRVLNTVDCYDPAQNAWIEDALPPFEEERYNASAVVFQGKIYLIGGRGSSEVLDYVEVYDPVQNEWQDVQDIHDEREGHVAVIINNHIYIIGGQENEYEITKKIEWYDEANDEWIEEREKCPFPRVAHFGASLDDIFYMFGGYYFGMNENSYRWKASPPHSGWEDLPALSQARAYGATVVKGDSIFLIGGETASGKTDLVEIFDVRTQSLSTGPSLPAPRSGLTGVCLNDTIFVIGGYDPTTGKPISTVDIFVETATAIEEPAPGFRLPRSEILINGYPNPFNGQISIDVTLPRLASYRIDIYNLKGQHIKSLFNGMATGGSKHFIWQAQNEKGQLVSSGIYWLVVRSPYNQAVFKIIYAR</sequence>
<keyword evidence="6" id="KW-1185">Reference proteome</keyword>
<proteinExistence type="predicted"/>
<dbReference type="NCBIfam" id="TIGR04183">
    <property type="entry name" value="Por_Secre_tail"/>
    <property type="match status" value="1"/>
</dbReference>
<organism evidence="5 6">
    <name type="scientific">Caldithrix abyssi DSM 13497</name>
    <dbReference type="NCBI Taxonomy" id="880073"/>
    <lineage>
        <taxon>Bacteria</taxon>
        <taxon>Pseudomonadati</taxon>
        <taxon>Calditrichota</taxon>
        <taxon>Calditrichia</taxon>
        <taxon>Calditrichales</taxon>
        <taxon>Calditrichaceae</taxon>
        <taxon>Caldithrix</taxon>
    </lineage>
</organism>
<dbReference type="STRING" id="880073.Cabys_3119"/>
<dbReference type="Gene3D" id="2.120.10.80">
    <property type="entry name" value="Kelch-type beta propeller"/>
    <property type="match status" value="2"/>
</dbReference>
<dbReference type="AlphaFoldDB" id="H1XPP2"/>
<dbReference type="RefSeq" id="WP_006926868.1">
    <property type="nucleotide sequence ID" value="NZ_CM001402.1"/>
</dbReference>
<dbReference type="InterPro" id="IPR056737">
    <property type="entry name" value="Beta-prop_ATRN-MKLN-like"/>
</dbReference>
<name>H1XPP2_CALAY</name>
<dbReference type="Proteomes" id="UP000004671">
    <property type="component" value="Chromosome"/>
</dbReference>
<evidence type="ECO:0000313" key="7">
    <source>
        <dbReference type="Proteomes" id="UP000183868"/>
    </source>
</evidence>
<evidence type="ECO:0000313" key="6">
    <source>
        <dbReference type="Proteomes" id="UP000004671"/>
    </source>
</evidence>
<dbReference type="SMART" id="SM00612">
    <property type="entry name" value="Kelch"/>
    <property type="match status" value="4"/>
</dbReference>
<evidence type="ECO:0000256" key="2">
    <source>
        <dbReference type="ARBA" id="ARBA00022737"/>
    </source>
</evidence>